<feature type="site" description="Positions MEP for the nucleophilic attack" evidence="3">
    <location>
        <position position="217"/>
    </location>
</feature>
<comment type="caution">
    <text evidence="4">The sequence shown here is derived from an EMBL/GenBank/DDBJ whole genome shotgun (WGS) entry which is preliminary data.</text>
</comment>
<dbReference type="Pfam" id="PF01128">
    <property type="entry name" value="IspD"/>
    <property type="match status" value="2"/>
</dbReference>
<evidence type="ECO:0000256" key="2">
    <source>
        <dbReference type="ARBA" id="ARBA00022695"/>
    </source>
</evidence>
<dbReference type="AlphaFoldDB" id="C4FA04"/>
<keyword evidence="1 3" id="KW-0808">Transferase</keyword>
<accession>C4FA04</accession>
<dbReference type="STRING" id="521003.COLINT_02893"/>
<feature type="site" description="Positions MEP for the nucleophilic attack" evidence="3">
    <location>
        <position position="273"/>
    </location>
</feature>
<organism evidence="4 5">
    <name type="scientific">Collinsella intestinalis DSM 13280</name>
    <dbReference type="NCBI Taxonomy" id="521003"/>
    <lineage>
        <taxon>Bacteria</taxon>
        <taxon>Bacillati</taxon>
        <taxon>Actinomycetota</taxon>
        <taxon>Coriobacteriia</taxon>
        <taxon>Coriobacteriales</taxon>
        <taxon>Coriobacteriaceae</taxon>
        <taxon>Collinsella</taxon>
    </lineage>
</organism>
<dbReference type="Gene3D" id="3.90.550.10">
    <property type="entry name" value="Spore Coat Polysaccharide Biosynthesis Protein SpsA, Chain A"/>
    <property type="match status" value="1"/>
</dbReference>
<dbReference type="EMBL" id="ABXH02000016">
    <property type="protein sequence ID" value="EEP44313.1"/>
    <property type="molecule type" value="Genomic_DNA"/>
</dbReference>
<gene>
    <name evidence="3 4" type="primary">ispD</name>
    <name evidence="4" type="ORF">COLINT_02893</name>
</gene>
<dbReference type="InterPro" id="IPR001228">
    <property type="entry name" value="IspD"/>
</dbReference>
<comment type="pathway">
    <text evidence="3">Isoprenoid biosynthesis; isopentenyl diphosphate biosynthesis via DXP pathway; isopentenyl diphosphate from 1-deoxy-D-xylulose 5-phosphate: step 2/6.</text>
</comment>
<dbReference type="HOGENOM" id="CLU_061281_1_0_11"/>
<name>C4FA04_9ACTN</name>
<evidence type="ECO:0000256" key="1">
    <source>
        <dbReference type="ARBA" id="ARBA00022679"/>
    </source>
</evidence>
<dbReference type="PANTHER" id="PTHR32125:SF4">
    <property type="entry name" value="2-C-METHYL-D-ERYTHRITOL 4-PHOSPHATE CYTIDYLYLTRANSFERASE, CHLOROPLASTIC"/>
    <property type="match status" value="1"/>
</dbReference>
<sequence>MKSARGARVRLFRVEGEGSMAEGMERACAIIVAGGSGTRFGNPGGKLLIEVAGKPLITWTLEAFDAAERVSRIVVVCPPDKSDEMNRSAVEPYSFSTPIAFAPSGAERQDSTRNGLSAVPADCEIALVHDAARPLILPETIDAAIEALIAGDDAGPDALVDAGGAEAAGSPAGESACSTAGGVRRGHALDGVVCGQPAVDTLKVIDGAGCFVETPPRARFWTVQTPQVFWTKSLIKAYEWVDRTGFVGTDDASLIEGVGGRVCGFEAPRDNLKVTLPEDLAPVEAALRARLRG</sequence>
<keyword evidence="2 3" id="KW-0548">Nucleotidyltransferase</keyword>
<proteinExistence type="inferred from homology"/>
<dbReference type="SUPFAM" id="SSF53448">
    <property type="entry name" value="Nucleotide-diphospho-sugar transferases"/>
    <property type="match status" value="1"/>
</dbReference>
<dbReference type="Proteomes" id="UP000003295">
    <property type="component" value="Unassembled WGS sequence"/>
</dbReference>
<evidence type="ECO:0000256" key="3">
    <source>
        <dbReference type="HAMAP-Rule" id="MF_00108"/>
    </source>
</evidence>
<dbReference type="CDD" id="cd02516">
    <property type="entry name" value="CDP-ME_synthetase"/>
    <property type="match status" value="1"/>
</dbReference>
<dbReference type="GO" id="GO:0050518">
    <property type="term" value="F:2-C-methyl-D-erythritol 4-phosphate cytidylyltransferase activity"/>
    <property type="evidence" value="ECO:0007669"/>
    <property type="project" value="UniProtKB-UniRule"/>
</dbReference>
<feature type="site" description="Transition state stabilizer" evidence="3">
    <location>
        <position position="39"/>
    </location>
</feature>
<dbReference type="InterPro" id="IPR034683">
    <property type="entry name" value="IspD/TarI"/>
</dbReference>
<dbReference type="UniPathway" id="UPA00056">
    <property type="reaction ID" value="UER00093"/>
</dbReference>
<dbReference type="eggNOG" id="COG1211">
    <property type="taxonomic scope" value="Bacteria"/>
</dbReference>
<protein>
    <recommendedName>
        <fullName evidence="3">2-C-methyl-D-erythritol 4-phosphate cytidylyltransferase</fullName>
        <ecNumber evidence="3">2.7.7.60</ecNumber>
    </recommendedName>
    <alternativeName>
        <fullName evidence="3">4-diphosphocytidyl-2C-methyl-D-erythritol synthase</fullName>
    </alternativeName>
    <alternativeName>
        <fullName evidence="3">MEP cytidylyltransferase</fullName>
        <shortName evidence="3">MCT</shortName>
    </alternativeName>
</protein>
<dbReference type="InterPro" id="IPR050088">
    <property type="entry name" value="IspD/TarI_cytidylyltransf_bact"/>
</dbReference>
<dbReference type="GO" id="GO:0019288">
    <property type="term" value="P:isopentenyl diphosphate biosynthetic process, methylerythritol 4-phosphate pathway"/>
    <property type="evidence" value="ECO:0007669"/>
    <property type="project" value="UniProtKB-UniRule"/>
</dbReference>
<dbReference type="HAMAP" id="MF_00108">
    <property type="entry name" value="IspD"/>
    <property type="match status" value="1"/>
</dbReference>
<dbReference type="InterPro" id="IPR029044">
    <property type="entry name" value="Nucleotide-diphossugar_trans"/>
</dbReference>
<comment type="function">
    <text evidence="3">Catalyzes the formation of 4-diphosphocytidyl-2-C-methyl-D-erythritol from CTP and 2-C-methyl-D-erythritol 4-phosphate (MEP).</text>
</comment>
<dbReference type="PANTHER" id="PTHR32125">
    <property type="entry name" value="2-C-METHYL-D-ERYTHRITOL 4-PHOSPHATE CYTIDYLYLTRANSFERASE, CHLOROPLASTIC"/>
    <property type="match status" value="1"/>
</dbReference>
<keyword evidence="3" id="KW-0414">Isoprene biosynthesis</keyword>
<evidence type="ECO:0000313" key="4">
    <source>
        <dbReference type="EMBL" id="EEP44313.1"/>
    </source>
</evidence>
<dbReference type="EC" id="2.7.7.60" evidence="3"/>
<comment type="similarity">
    <text evidence="3">Belongs to the IspD/TarI cytidylyltransferase family. IspD subfamily.</text>
</comment>
<evidence type="ECO:0000313" key="5">
    <source>
        <dbReference type="Proteomes" id="UP000003295"/>
    </source>
</evidence>
<reference evidence="4 5" key="1">
    <citation type="submission" date="2009-04" db="EMBL/GenBank/DDBJ databases">
        <authorList>
            <person name="Weinstock G."/>
            <person name="Sodergren E."/>
            <person name="Clifton S."/>
            <person name="Fulton L."/>
            <person name="Fulton B."/>
            <person name="Courtney L."/>
            <person name="Fronick C."/>
            <person name="Harrison M."/>
            <person name="Strong C."/>
            <person name="Farmer C."/>
            <person name="Delahaunty K."/>
            <person name="Markovic C."/>
            <person name="Hall O."/>
            <person name="Minx P."/>
            <person name="Tomlinson C."/>
            <person name="Mitreva M."/>
            <person name="Nelson J."/>
            <person name="Hou S."/>
            <person name="Wollam A."/>
            <person name="Pepin K.H."/>
            <person name="Johnson M."/>
            <person name="Bhonagiri V."/>
            <person name="Nash W.E."/>
            <person name="Warren W."/>
            <person name="Chinwalla A."/>
            <person name="Mardis E.R."/>
            <person name="Wilson R.K."/>
        </authorList>
    </citation>
    <scope>NUCLEOTIDE SEQUENCE [LARGE SCALE GENOMIC DNA]</scope>
    <source>
        <strain evidence="4 5">DSM 13280</strain>
    </source>
</reference>
<comment type="catalytic activity">
    <reaction evidence="3">
        <text>2-C-methyl-D-erythritol 4-phosphate + CTP + H(+) = 4-CDP-2-C-methyl-D-erythritol + diphosphate</text>
        <dbReference type="Rhea" id="RHEA:13429"/>
        <dbReference type="ChEBI" id="CHEBI:15378"/>
        <dbReference type="ChEBI" id="CHEBI:33019"/>
        <dbReference type="ChEBI" id="CHEBI:37563"/>
        <dbReference type="ChEBI" id="CHEBI:57823"/>
        <dbReference type="ChEBI" id="CHEBI:58262"/>
        <dbReference type="EC" id="2.7.7.60"/>
    </reaction>
</comment>
<feature type="site" description="Transition state stabilizer" evidence="3">
    <location>
        <position position="46"/>
    </location>
</feature>